<dbReference type="EMBL" id="JAOTIF010000001">
    <property type="protein sequence ID" value="MCU7548182.1"/>
    <property type="molecule type" value="Genomic_DNA"/>
</dbReference>
<dbReference type="RefSeq" id="WP_279295626.1">
    <property type="nucleotide sequence ID" value="NZ_JAOTIF010000001.1"/>
</dbReference>
<reference evidence="1" key="2">
    <citation type="submission" date="2023-04" db="EMBL/GenBank/DDBJ databases">
        <title>Paracnuella aquatica gen. nov., sp. nov., a member of the family Chitinophagaceae isolated from a hot spring.</title>
        <authorList>
            <person name="Wang C."/>
        </authorList>
    </citation>
    <scope>NUCLEOTIDE SEQUENCE</scope>
    <source>
        <strain evidence="1">LB-8</strain>
    </source>
</reference>
<keyword evidence="2" id="KW-1185">Reference proteome</keyword>
<organism evidence="1 2">
    <name type="scientific">Paraflavisolibacter caeni</name>
    <dbReference type="NCBI Taxonomy" id="2982496"/>
    <lineage>
        <taxon>Bacteria</taxon>
        <taxon>Pseudomonadati</taxon>
        <taxon>Bacteroidota</taxon>
        <taxon>Chitinophagia</taxon>
        <taxon>Chitinophagales</taxon>
        <taxon>Chitinophagaceae</taxon>
        <taxon>Paraflavisolibacter</taxon>
    </lineage>
</organism>
<reference evidence="1" key="1">
    <citation type="submission" date="2022-09" db="EMBL/GenBank/DDBJ databases">
        <authorList>
            <person name="Yuan C."/>
            <person name="Ke Z."/>
        </authorList>
    </citation>
    <scope>NUCLEOTIDE SEQUENCE</scope>
    <source>
        <strain evidence="1">LB-8</strain>
    </source>
</reference>
<evidence type="ECO:0000313" key="2">
    <source>
        <dbReference type="Proteomes" id="UP001155483"/>
    </source>
</evidence>
<protein>
    <submittedName>
        <fullName evidence="1">Uncharacterized protein</fullName>
    </submittedName>
</protein>
<sequence length="108" mass="12660">MQHNPLQLEILLPDNTTFAQRQKRKANTAISTQHLSPIEQLEQACCQGLLEILFKEIIQRIIVSKRLYLWHIDQCADVLQIQLSEFPVYIQEKCSIDPHFFLPVLVYN</sequence>
<evidence type="ECO:0000313" key="1">
    <source>
        <dbReference type="EMBL" id="MCU7548182.1"/>
    </source>
</evidence>
<name>A0A9X3BGQ6_9BACT</name>
<proteinExistence type="predicted"/>
<accession>A0A9X3BGQ6</accession>
<dbReference type="AlphaFoldDB" id="A0A9X3BGQ6"/>
<gene>
    <name evidence="1" type="ORF">OCK74_03610</name>
</gene>
<dbReference type="Proteomes" id="UP001155483">
    <property type="component" value="Unassembled WGS sequence"/>
</dbReference>
<comment type="caution">
    <text evidence="1">The sequence shown here is derived from an EMBL/GenBank/DDBJ whole genome shotgun (WGS) entry which is preliminary data.</text>
</comment>